<dbReference type="SUPFAM" id="SSF50129">
    <property type="entry name" value="GroES-like"/>
    <property type="match status" value="1"/>
</dbReference>
<dbReference type="PANTHER" id="PTHR42940:SF8">
    <property type="entry name" value="VACUOLAR PROTEIN SORTING-ASSOCIATED PROTEIN 11"/>
    <property type="match status" value="1"/>
</dbReference>
<evidence type="ECO:0000313" key="11">
    <source>
        <dbReference type="EMBL" id="GCD40725.1"/>
    </source>
</evidence>
<evidence type="ECO:0000256" key="9">
    <source>
        <dbReference type="RuleBase" id="RU361277"/>
    </source>
</evidence>
<dbReference type="GO" id="GO:0004022">
    <property type="term" value="F:alcohol dehydrogenase (NAD+) activity"/>
    <property type="evidence" value="ECO:0007669"/>
    <property type="project" value="UniProtKB-EC"/>
</dbReference>
<evidence type="ECO:0000256" key="2">
    <source>
        <dbReference type="ARBA" id="ARBA00008072"/>
    </source>
</evidence>
<evidence type="ECO:0000259" key="10">
    <source>
        <dbReference type="SMART" id="SM00829"/>
    </source>
</evidence>
<evidence type="ECO:0000256" key="4">
    <source>
        <dbReference type="ARBA" id="ARBA00022723"/>
    </source>
</evidence>
<gene>
    <name evidence="11" type="ORF">GKJPGBOP_00378</name>
</gene>
<evidence type="ECO:0000256" key="3">
    <source>
        <dbReference type="ARBA" id="ARBA00013190"/>
    </source>
</evidence>
<dbReference type="Gene3D" id="3.40.50.720">
    <property type="entry name" value="NAD(P)-binding Rossmann-like Domain"/>
    <property type="match status" value="1"/>
</dbReference>
<comment type="similarity">
    <text evidence="2 9">Belongs to the zinc-containing alcohol dehydrogenase family.</text>
</comment>
<comment type="cofactor">
    <cofactor evidence="1 9">
        <name>Zn(2+)</name>
        <dbReference type="ChEBI" id="CHEBI:29105"/>
    </cofactor>
</comment>
<accession>A0A401VUI5</accession>
<dbReference type="Proteomes" id="UP000286746">
    <property type="component" value="Unassembled WGS sequence"/>
</dbReference>
<dbReference type="InterPro" id="IPR036291">
    <property type="entry name" value="NAD(P)-bd_dom_sf"/>
</dbReference>
<keyword evidence="12" id="KW-1185">Reference proteome</keyword>
<dbReference type="PROSITE" id="PS00059">
    <property type="entry name" value="ADH_ZINC"/>
    <property type="match status" value="1"/>
</dbReference>
<dbReference type="InterPro" id="IPR020843">
    <property type="entry name" value="ER"/>
</dbReference>
<keyword evidence="6" id="KW-0560">Oxidoreductase</keyword>
<comment type="caution">
    <text evidence="11">The sequence shown here is derived from an EMBL/GenBank/DDBJ whole genome shotgun (WGS) entry which is preliminary data.</text>
</comment>
<evidence type="ECO:0000256" key="1">
    <source>
        <dbReference type="ARBA" id="ARBA00001947"/>
    </source>
</evidence>
<dbReference type="InterPro" id="IPR013149">
    <property type="entry name" value="ADH-like_C"/>
</dbReference>
<comment type="catalytic activity">
    <reaction evidence="8">
        <text>a primary alcohol + NAD(+) = an aldehyde + NADH + H(+)</text>
        <dbReference type="Rhea" id="RHEA:10736"/>
        <dbReference type="ChEBI" id="CHEBI:15378"/>
        <dbReference type="ChEBI" id="CHEBI:15734"/>
        <dbReference type="ChEBI" id="CHEBI:17478"/>
        <dbReference type="ChEBI" id="CHEBI:57540"/>
        <dbReference type="ChEBI" id="CHEBI:57945"/>
        <dbReference type="EC" id="1.1.1.1"/>
    </reaction>
</comment>
<dbReference type="SUPFAM" id="SSF51735">
    <property type="entry name" value="NAD(P)-binding Rossmann-fold domains"/>
    <property type="match status" value="1"/>
</dbReference>
<dbReference type="InterPro" id="IPR013154">
    <property type="entry name" value="ADH-like_N"/>
</dbReference>
<proteinExistence type="inferred from homology"/>
<evidence type="ECO:0000313" key="12">
    <source>
        <dbReference type="Proteomes" id="UP000286746"/>
    </source>
</evidence>
<evidence type="ECO:0000256" key="6">
    <source>
        <dbReference type="ARBA" id="ARBA00023002"/>
    </source>
</evidence>
<dbReference type="Gene3D" id="3.90.180.10">
    <property type="entry name" value="Medium-chain alcohol dehydrogenases, catalytic domain"/>
    <property type="match status" value="1"/>
</dbReference>
<dbReference type="PANTHER" id="PTHR42940">
    <property type="entry name" value="ALCOHOL DEHYDROGENASE 1-RELATED"/>
    <property type="match status" value="1"/>
</dbReference>
<dbReference type="InterPro" id="IPR029752">
    <property type="entry name" value="D-isomer_DH_CS1"/>
</dbReference>
<sequence length="344" mass="35163">MLAAVLNGAGRPLTLERRARPLPGAGEAVIRVRAAGVCHTDLHLAAGVPATPRLPLILGHEIAGEVAELGEGAARSTGLAVGDRVLAYYYHGCGVCRRCALGLENLCPTPLAKWGFDTDGGFAEYFLTAARCLVPVPADVPLAEAAVLGCSGTTALHVLRSVAKLLAGEAVAVVGAGGVGLACVQAAVARGARVVAFDPRPCGREAALRYGALAAVDPADPHPVGAMQRSSRMEILRCDVVVDTVGSTDTLNLDVLLADLQGRVAVVGYTGRPVALDVFPLVSRETAVLGSVGATLDDARDVVRMAAAGSLRGLIAAEYPLAGINEALDRLARGGVTGRLVIVP</sequence>
<dbReference type="PROSITE" id="PS00065">
    <property type="entry name" value="D_2_HYDROXYACID_DH_1"/>
    <property type="match status" value="1"/>
</dbReference>
<evidence type="ECO:0000256" key="8">
    <source>
        <dbReference type="ARBA" id="ARBA00049243"/>
    </source>
</evidence>
<reference evidence="11 12" key="1">
    <citation type="submission" date="2018-11" db="EMBL/GenBank/DDBJ databases">
        <title>Whole genome sequence of Streptomyces paromomycinus NBRC 15454(T).</title>
        <authorList>
            <person name="Komaki H."/>
            <person name="Tamura T."/>
        </authorList>
    </citation>
    <scope>NUCLEOTIDE SEQUENCE [LARGE SCALE GENOMIC DNA]</scope>
    <source>
        <strain evidence="11 12">NBRC 15454</strain>
    </source>
</reference>
<organism evidence="11 12">
    <name type="scientific">Streptomyces paromomycinus</name>
    <name type="common">Streptomyces rimosus subsp. paromomycinus</name>
    <dbReference type="NCBI Taxonomy" id="92743"/>
    <lineage>
        <taxon>Bacteria</taxon>
        <taxon>Bacillati</taxon>
        <taxon>Actinomycetota</taxon>
        <taxon>Actinomycetes</taxon>
        <taxon>Kitasatosporales</taxon>
        <taxon>Streptomycetaceae</taxon>
        <taxon>Streptomyces</taxon>
    </lineage>
</organism>
<dbReference type="InterPro" id="IPR011032">
    <property type="entry name" value="GroES-like_sf"/>
</dbReference>
<feature type="domain" description="Enoyl reductase (ER)" evidence="10">
    <location>
        <begin position="10"/>
        <end position="342"/>
    </location>
</feature>
<name>A0A401VUI5_STREY</name>
<dbReference type="SMART" id="SM00829">
    <property type="entry name" value="PKS_ER"/>
    <property type="match status" value="1"/>
</dbReference>
<dbReference type="GO" id="GO:0008270">
    <property type="term" value="F:zinc ion binding"/>
    <property type="evidence" value="ECO:0007669"/>
    <property type="project" value="InterPro"/>
</dbReference>
<dbReference type="Pfam" id="PF00107">
    <property type="entry name" value="ADH_zinc_N"/>
    <property type="match status" value="1"/>
</dbReference>
<evidence type="ECO:0000256" key="5">
    <source>
        <dbReference type="ARBA" id="ARBA00022833"/>
    </source>
</evidence>
<evidence type="ECO:0000256" key="7">
    <source>
        <dbReference type="ARBA" id="ARBA00049164"/>
    </source>
</evidence>
<protein>
    <recommendedName>
        <fullName evidence="3">alcohol dehydrogenase</fullName>
        <ecNumber evidence="3">1.1.1.1</ecNumber>
    </recommendedName>
</protein>
<dbReference type="EC" id="1.1.1.1" evidence="3"/>
<dbReference type="AlphaFoldDB" id="A0A401VUI5"/>
<dbReference type="InterPro" id="IPR002328">
    <property type="entry name" value="ADH_Zn_CS"/>
</dbReference>
<dbReference type="EMBL" id="BHZD01000001">
    <property type="protein sequence ID" value="GCD40725.1"/>
    <property type="molecule type" value="Genomic_DNA"/>
</dbReference>
<dbReference type="Pfam" id="PF08240">
    <property type="entry name" value="ADH_N"/>
    <property type="match status" value="1"/>
</dbReference>
<keyword evidence="5 9" id="KW-0862">Zinc</keyword>
<keyword evidence="4 9" id="KW-0479">Metal-binding</keyword>
<comment type="catalytic activity">
    <reaction evidence="7">
        <text>a secondary alcohol + NAD(+) = a ketone + NADH + H(+)</text>
        <dbReference type="Rhea" id="RHEA:10740"/>
        <dbReference type="ChEBI" id="CHEBI:15378"/>
        <dbReference type="ChEBI" id="CHEBI:17087"/>
        <dbReference type="ChEBI" id="CHEBI:35681"/>
        <dbReference type="ChEBI" id="CHEBI:57540"/>
        <dbReference type="ChEBI" id="CHEBI:57945"/>
        <dbReference type="EC" id="1.1.1.1"/>
    </reaction>
</comment>